<dbReference type="InterPro" id="IPR029072">
    <property type="entry name" value="YebC-like"/>
</dbReference>
<dbReference type="InterPro" id="IPR002876">
    <property type="entry name" value="Transcrip_reg_TACO1-like"/>
</dbReference>
<dbReference type="NCBIfam" id="NF001030">
    <property type="entry name" value="PRK00110.1"/>
    <property type="match status" value="1"/>
</dbReference>
<gene>
    <name evidence="10" type="ORF">Q4F26_01340</name>
</gene>
<evidence type="ECO:0000313" key="11">
    <source>
        <dbReference type="Proteomes" id="UP001171751"/>
    </source>
</evidence>
<dbReference type="NCBIfam" id="NF009044">
    <property type="entry name" value="PRK12378.1"/>
    <property type="match status" value="1"/>
</dbReference>
<feature type="compositionally biased region" description="Polar residues" evidence="7">
    <location>
        <begin position="1"/>
        <end position="10"/>
    </location>
</feature>
<dbReference type="PANTHER" id="PTHR12532:SF6">
    <property type="entry name" value="TRANSCRIPTIONAL REGULATORY PROTEIN YEBC-RELATED"/>
    <property type="match status" value="1"/>
</dbReference>
<dbReference type="Pfam" id="PF01709">
    <property type="entry name" value="Transcrip_reg"/>
    <property type="match status" value="1"/>
</dbReference>
<evidence type="ECO:0000259" key="9">
    <source>
        <dbReference type="Pfam" id="PF20772"/>
    </source>
</evidence>
<evidence type="ECO:0000256" key="7">
    <source>
        <dbReference type="SAM" id="MobiDB-lite"/>
    </source>
</evidence>
<dbReference type="NCBIfam" id="TIGR01033">
    <property type="entry name" value="YebC/PmpR family DNA-binding transcriptional regulator"/>
    <property type="match status" value="1"/>
</dbReference>
<proteinExistence type="inferred from homology"/>
<name>A0AA43U7A7_9LACT</name>
<evidence type="ECO:0000256" key="2">
    <source>
        <dbReference type="ARBA" id="ARBA00022490"/>
    </source>
</evidence>
<dbReference type="Gene3D" id="3.30.70.980">
    <property type="match status" value="2"/>
</dbReference>
<keyword evidence="3 6" id="KW-0805">Transcription regulation</keyword>
<organism evidence="10 11">
    <name type="scientific">Atopococcus tabaci</name>
    <dbReference type="NCBI Taxonomy" id="269774"/>
    <lineage>
        <taxon>Bacteria</taxon>
        <taxon>Bacillati</taxon>
        <taxon>Bacillota</taxon>
        <taxon>Bacilli</taxon>
        <taxon>Lactobacillales</taxon>
        <taxon>Carnobacteriaceae</taxon>
        <taxon>Atopococcus</taxon>
    </lineage>
</organism>
<dbReference type="GO" id="GO:0003677">
    <property type="term" value="F:DNA binding"/>
    <property type="evidence" value="ECO:0007669"/>
    <property type="project" value="UniProtKB-UniRule"/>
</dbReference>
<dbReference type="Pfam" id="PF20772">
    <property type="entry name" value="TACO1_YebC_N"/>
    <property type="match status" value="1"/>
</dbReference>
<dbReference type="EMBL" id="JAUNQW010000003">
    <property type="protein sequence ID" value="MDO5456966.1"/>
    <property type="molecule type" value="Genomic_DNA"/>
</dbReference>
<dbReference type="GO" id="GO:0006355">
    <property type="term" value="P:regulation of DNA-templated transcription"/>
    <property type="evidence" value="ECO:0007669"/>
    <property type="project" value="UniProtKB-UniRule"/>
</dbReference>
<protein>
    <recommendedName>
        <fullName evidence="6">Probable transcriptional regulatory protein Q4F26_01340</fullName>
    </recommendedName>
</protein>
<keyword evidence="5 6" id="KW-0804">Transcription</keyword>
<dbReference type="InterPro" id="IPR026564">
    <property type="entry name" value="Transcrip_reg_TACO1-like_dom3"/>
</dbReference>
<feature type="domain" description="TACO1/YebC-like second and third" evidence="8">
    <location>
        <begin position="82"/>
        <end position="239"/>
    </location>
</feature>
<evidence type="ECO:0000259" key="8">
    <source>
        <dbReference type="Pfam" id="PF01709"/>
    </source>
</evidence>
<dbReference type="Gene3D" id="1.10.10.200">
    <property type="match status" value="1"/>
</dbReference>
<comment type="caution">
    <text evidence="10">The sequence shown here is derived from an EMBL/GenBank/DDBJ whole genome shotgun (WGS) entry which is preliminary data.</text>
</comment>
<comment type="subcellular location">
    <subcellularLocation>
        <location evidence="6">Cytoplasm</location>
    </subcellularLocation>
</comment>
<dbReference type="AlphaFoldDB" id="A0AA43U7A7"/>
<dbReference type="InterPro" id="IPR048300">
    <property type="entry name" value="TACO1_YebC-like_2nd/3rd_dom"/>
</dbReference>
<accession>A0AA43U7A7</accession>
<dbReference type="HAMAP" id="MF_00693">
    <property type="entry name" value="Transcrip_reg_TACO1"/>
    <property type="match status" value="1"/>
</dbReference>
<feature type="region of interest" description="Disordered" evidence="7">
    <location>
        <begin position="1"/>
        <end position="22"/>
    </location>
</feature>
<dbReference type="FunFam" id="3.30.70.980:FF:000002">
    <property type="entry name" value="Probable transcriptional regulatory protein YebC"/>
    <property type="match status" value="1"/>
</dbReference>
<dbReference type="PANTHER" id="PTHR12532">
    <property type="entry name" value="TRANSLATIONAL ACTIVATOR OF CYTOCHROME C OXIDASE 1"/>
    <property type="match status" value="1"/>
</dbReference>
<evidence type="ECO:0000256" key="1">
    <source>
        <dbReference type="ARBA" id="ARBA00008724"/>
    </source>
</evidence>
<comment type="similarity">
    <text evidence="1 6">Belongs to the TACO1 family.</text>
</comment>
<evidence type="ECO:0000256" key="3">
    <source>
        <dbReference type="ARBA" id="ARBA00023015"/>
    </source>
</evidence>
<sequence>MAGHSKWNNIKQRKGAQDAKRGKIFQKLSKEIYQAAKDGGPDTEDNAALRSAVEDARAQNMPKDNIDRAIAKATNAGAGEDYHAVLYEGYGPGGVAVLVDGLTDNANRTSANVRAAFTKNESNLGSKGSVSYMFDQKGYFAVLREDLDVDEDTMLMSALDAGAEDIETSEDVFEIYSDPKDFAKVRNALQEEGYKFEEAQLTYVPQNTVEIDKETQNVIEKLIDVLEDDDDVNEVYHNAELS</sequence>
<keyword evidence="11" id="KW-1185">Reference proteome</keyword>
<keyword evidence="4 6" id="KW-0238">DNA-binding</keyword>
<evidence type="ECO:0000256" key="6">
    <source>
        <dbReference type="HAMAP-Rule" id="MF_00693"/>
    </source>
</evidence>
<keyword evidence="2 6" id="KW-0963">Cytoplasm</keyword>
<evidence type="ECO:0000256" key="5">
    <source>
        <dbReference type="ARBA" id="ARBA00023163"/>
    </source>
</evidence>
<evidence type="ECO:0000256" key="4">
    <source>
        <dbReference type="ARBA" id="ARBA00023125"/>
    </source>
</evidence>
<reference evidence="10" key="1">
    <citation type="submission" date="2023-07" db="EMBL/GenBank/DDBJ databases">
        <title>Between Cages and Wild: Unraveling the Impact of Captivity on Animal Microbiomes and Antimicrobial Resistance.</title>
        <authorList>
            <person name="Schmartz G.P."/>
            <person name="Rehner J."/>
            <person name="Schuff M.J."/>
            <person name="Becker S.L."/>
            <person name="Kravczyk M."/>
            <person name="Gurevich A."/>
            <person name="Francke R."/>
            <person name="Mueller R."/>
            <person name="Keller V."/>
            <person name="Keller A."/>
        </authorList>
    </citation>
    <scope>NUCLEOTIDE SEQUENCE</scope>
    <source>
        <strain evidence="10">S39M_St_73</strain>
    </source>
</reference>
<dbReference type="FunFam" id="1.10.10.200:FF:000002">
    <property type="entry name" value="Probable transcriptional regulatory protein CLM62_37755"/>
    <property type="match status" value="1"/>
</dbReference>
<dbReference type="Proteomes" id="UP001171751">
    <property type="component" value="Unassembled WGS sequence"/>
</dbReference>
<dbReference type="SUPFAM" id="SSF75625">
    <property type="entry name" value="YebC-like"/>
    <property type="match status" value="1"/>
</dbReference>
<dbReference type="InterPro" id="IPR017856">
    <property type="entry name" value="Integrase-like_N"/>
</dbReference>
<dbReference type="InterPro" id="IPR049083">
    <property type="entry name" value="TACO1_YebC_N"/>
</dbReference>
<dbReference type="GO" id="GO:0005829">
    <property type="term" value="C:cytosol"/>
    <property type="evidence" value="ECO:0007669"/>
    <property type="project" value="TreeGrafter"/>
</dbReference>
<evidence type="ECO:0000313" key="10">
    <source>
        <dbReference type="EMBL" id="MDO5456966.1"/>
    </source>
</evidence>
<feature type="domain" description="TACO1/YebC-like N-terminal" evidence="9">
    <location>
        <begin position="5"/>
        <end position="75"/>
    </location>
</feature>